<sequence>WELLLESISWSGAWLENATYIKGSIVKYNNIAYISKVYHQSTSVINPDNGQYWDVLLEGPAEIVSAVGSSPNVFFVGPDGDNVATQGKTTDNPFASINYGLGIVGSVATAVKPCTLFIKAGIYEEITPITVPPYVTVQGDDVSTVFVEQPANYQGQVMFNIQTDCALKNMTLRGKTGTIGIPATSGTPRVTNTAYITFNAGYGPADVSTWITNAPTLANLNIEGSGCLGFDFDGSLHNGGTKSVYIDNCHVNIDDGIGVRSSGEAIIEATSVHTYYCQIGLLTETNAKIRSVGGSNSYGNYGISSEGYIANVNNGQGQTVTDATLDADQVRISGLSGTYYVGSILNFSGVNTSYKVVRITEISATEKVFTLSIDHATGGSVNCYFQNIQSEILTSAHQFFFVGSGNKAAVAGLADLYVGSDSATETNIYNEANIVGAMNSNLGGQKLGNKFEVDEK</sequence>
<accession>A0A382HZ53</accession>
<dbReference type="InterPro" id="IPR011050">
    <property type="entry name" value="Pectin_lyase_fold/virulence"/>
</dbReference>
<feature type="non-terminal residue" evidence="1">
    <location>
        <position position="456"/>
    </location>
</feature>
<name>A0A382HZ53_9ZZZZ</name>
<proteinExistence type="predicted"/>
<evidence type="ECO:0000313" key="1">
    <source>
        <dbReference type="EMBL" id="SVB92352.1"/>
    </source>
</evidence>
<dbReference type="SUPFAM" id="SSF51126">
    <property type="entry name" value="Pectin lyase-like"/>
    <property type="match status" value="1"/>
</dbReference>
<dbReference type="AlphaFoldDB" id="A0A382HZ53"/>
<feature type="non-terminal residue" evidence="1">
    <location>
        <position position="1"/>
    </location>
</feature>
<reference evidence="1" key="1">
    <citation type="submission" date="2018-05" db="EMBL/GenBank/DDBJ databases">
        <authorList>
            <person name="Lanie J.A."/>
            <person name="Ng W.-L."/>
            <person name="Kazmierczak K.M."/>
            <person name="Andrzejewski T.M."/>
            <person name="Davidsen T.M."/>
            <person name="Wayne K.J."/>
            <person name="Tettelin H."/>
            <person name="Glass J.I."/>
            <person name="Rusch D."/>
            <person name="Podicherti R."/>
            <person name="Tsui H.-C.T."/>
            <person name="Winkler M.E."/>
        </authorList>
    </citation>
    <scope>NUCLEOTIDE SEQUENCE</scope>
</reference>
<dbReference type="Gene3D" id="2.10.10.90">
    <property type="match status" value="1"/>
</dbReference>
<dbReference type="EMBL" id="UINC01064061">
    <property type="protein sequence ID" value="SVB92352.1"/>
    <property type="molecule type" value="Genomic_DNA"/>
</dbReference>
<organism evidence="1">
    <name type="scientific">marine metagenome</name>
    <dbReference type="NCBI Taxonomy" id="408172"/>
    <lineage>
        <taxon>unclassified sequences</taxon>
        <taxon>metagenomes</taxon>
        <taxon>ecological metagenomes</taxon>
    </lineage>
</organism>
<protein>
    <submittedName>
        <fullName evidence="1">Uncharacterized protein</fullName>
    </submittedName>
</protein>
<gene>
    <name evidence="1" type="ORF">METZ01_LOCUS245206</name>
</gene>